<dbReference type="STRING" id="649747.HMPREF0083_02080"/>
<dbReference type="HOGENOM" id="CLU_3284018_0_0_9"/>
<evidence type="ECO:0000256" key="1">
    <source>
        <dbReference type="SAM" id="Phobius"/>
    </source>
</evidence>
<comment type="caution">
    <text evidence="2">The sequence shown here is derived from an EMBL/GenBank/DDBJ whole genome shotgun (WGS) entry which is preliminary data.</text>
</comment>
<keyword evidence="1" id="KW-0472">Membrane</keyword>
<proteinExistence type="predicted"/>
<evidence type="ECO:0000313" key="3">
    <source>
        <dbReference type="Proteomes" id="UP000016511"/>
    </source>
</evidence>
<protein>
    <submittedName>
        <fullName evidence="2">Uncharacterized protein</fullName>
    </submittedName>
</protein>
<name>U1YCK8_ANEAE</name>
<dbReference type="AlphaFoldDB" id="U1YCK8"/>
<evidence type="ECO:0000313" key="2">
    <source>
        <dbReference type="EMBL" id="ERI09817.1"/>
    </source>
</evidence>
<dbReference type="EMBL" id="AWSJ01000136">
    <property type="protein sequence ID" value="ERI09817.1"/>
    <property type="molecule type" value="Genomic_DNA"/>
</dbReference>
<reference evidence="2 3" key="1">
    <citation type="submission" date="2013-08" db="EMBL/GenBank/DDBJ databases">
        <authorList>
            <person name="Weinstock G."/>
            <person name="Sodergren E."/>
            <person name="Wylie T."/>
            <person name="Fulton L."/>
            <person name="Fulton R."/>
            <person name="Fronick C."/>
            <person name="O'Laughlin M."/>
            <person name="Godfrey J."/>
            <person name="Miner T."/>
            <person name="Herter B."/>
            <person name="Appelbaum E."/>
            <person name="Cordes M."/>
            <person name="Lek S."/>
            <person name="Wollam A."/>
            <person name="Pepin K.H."/>
            <person name="Palsikar V.B."/>
            <person name="Mitreva M."/>
            <person name="Wilson R.K."/>
        </authorList>
    </citation>
    <scope>NUCLEOTIDE SEQUENCE [LARGE SCALE GENOMIC DNA]</scope>
    <source>
        <strain evidence="2 3">ATCC 12856</strain>
    </source>
</reference>
<dbReference type="PATRIC" id="fig|649747.3.peg.1877"/>
<gene>
    <name evidence="2" type="ORF">HMPREF0083_02080</name>
</gene>
<keyword evidence="1" id="KW-1133">Transmembrane helix</keyword>
<feature type="transmembrane region" description="Helical" evidence="1">
    <location>
        <begin position="20"/>
        <end position="38"/>
    </location>
</feature>
<keyword evidence="3" id="KW-1185">Reference proteome</keyword>
<keyword evidence="1" id="KW-0812">Transmembrane</keyword>
<sequence>MLRYLAEDTEMGEHNVQFPSTTRVVGVFIFFACMLSYLSG</sequence>
<organism evidence="2 3">
    <name type="scientific">Aneurinibacillus aneurinilyticus ATCC 12856</name>
    <dbReference type="NCBI Taxonomy" id="649747"/>
    <lineage>
        <taxon>Bacteria</taxon>
        <taxon>Bacillati</taxon>
        <taxon>Bacillota</taxon>
        <taxon>Bacilli</taxon>
        <taxon>Bacillales</taxon>
        <taxon>Paenibacillaceae</taxon>
        <taxon>Aneurinibacillus group</taxon>
        <taxon>Aneurinibacillus</taxon>
    </lineage>
</organism>
<dbReference type="Proteomes" id="UP000016511">
    <property type="component" value="Unassembled WGS sequence"/>
</dbReference>
<accession>U1YCK8</accession>